<feature type="region of interest" description="Disordered" evidence="1">
    <location>
        <begin position="222"/>
        <end position="243"/>
    </location>
</feature>
<protein>
    <submittedName>
        <fullName evidence="2">Uncharacterized protein</fullName>
    </submittedName>
</protein>
<sequence length="610" mass="69635">MGTEVDQLYHCPVQPGNQKILQMGDTDPRHKNRKQNTSPSQLGGRHSNPVVTTPMIALDFSGTTQRSASHNVAPNQVPTTRTKLKSTRKSHPQAHASKRNARRSFLQKLRTLAAPLSKSSDNSKSKIGHFAADCNRPRKDDRYRRDNKKDERHKREEEDDERTVERSKDKSKDKFKDRSKDRRMKIKSDKRPSRRNDRKALNDMVHEYKTLSHTFEEIKAENASLKNSSAESSSDELEDTDSLKTELSKLRIENELLRSESSELKAEVEKLTKEMSSWTQSARAFHKLQEIQKSAHDRTGLADVIYDCCESIRYDDQKSSQSSHKGKGKDGIGYQRPESSKPSWLKNRLDKDKAKADYKSYVPNQQWRNFRKAKYGWKKTWPRRDPVGQNVKSKLHRSHNFAKTFVDPKTRKTVKIRQSGPRPEGRILRQPALEGLTRSTRTDSPRKTDRSKSDQSTAGGGQRREAAAAAAAWEERERGRPCFWVRVKELNNIGYPRMSASGESSTTMHRLLHASGPHPIPPPNDLKTNQYNQDLGLIHSTSGNHLESPNEGSSIDHQVTIHLHAQNITMFPTNETWYFASQMLVSSSGGLILVLTAQSTRNVFRIHSDY</sequence>
<feature type="compositionally biased region" description="Polar residues" evidence="1">
    <location>
        <begin position="61"/>
        <end position="78"/>
    </location>
</feature>
<feature type="compositionally biased region" description="Basic and acidic residues" evidence="1">
    <location>
        <begin position="440"/>
        <end position="453"/>
    </location>
</feature>
<feature type="region of interest" description="Disordered" evidence="1">
    <location>
        <begin position="115"/>
        <end position="204"/>
    </location>
</feature>
<reference evidence="2 3" key="1">
    <citation type="journal article" date="2015" name="Proc. Natl. Acad. Sci. U.S.A.">
        <title>The resurrection genome of Boea hygrometrica: A blueprint for survival of dehydration.</title>
        <authorList>
            <person name="Xiao L."/>
            <person name="Yang G."/>
            <person name="Zhang L."/>
            <person name="Yang X."/>
            <person name="Zhao S."/>
            <person name="Ji Z."/>
            <person name="Zhou Q."/>
            <person name="Hu M."/>
            <person name="Wang Y."/>
            <person name="Chen M."/>
            <person name="Xu Y."/>
            <person name="Jin H."/>
            <person name="Xiao X."/>
            <person name="Hu G."/>
            <person name="Bao F."/>
            <person name="Hu Y."/>
            <person name="Wan P."/>
            <person name="Li L."/>
            <person name="Deng X."/>
            <person name="Kuang T."/>
            <person name="Xiang C."/>
            <person name="Zhu J.K."/>
            <person name="Oliver M.J."/>
            <person name="He Y."/>
        </authorList>
    </citation>
    <scope>NUCLEOTIDE SEQUENCE [LARGE SCALE GENOMIC DNA]</scope>
    <source>
        <strain evidence="3">cv. XS01</strain>
    </source>
</reference>
<feature type="region of interest" description="Disordered" evidence="1">
    <location>
        <begin position="315"/>
        <end position="349"/>
    </location>
</feature>
<dbReference type="EMBL" id="KQ994522">
    <property type="protein sequence ID" value="KZV47979.1"/>
    <property type="molecule type" value="Genomic_DNA"/>
</dbReference>
<feature type="region of interest" description="Disordered" evidence="1">
    <location>
        <begin position="409"/>
        <end position="472"/>
    </location>
</feature>
<evidence type="ECO:0000256" key="1">
    <source>
        <dbReference type="SAM" id="MobiDB-lite"/>
    </source>
</evidence>
<feature type="compositionally biased region" description="Low complexity" evidence="1">
    <location>
        <begin position="222"/>
        <end position="232"/>
    </location>
</feature>
<evidence type="ECO:0000313" key="3">
    <source>
        <dbReference type="Proteomes" id="UP000250235"/>
    </source>
</evidence>
<keyword evidence="3" id="KW-1185">Reference proteome</keyword>
<dbReference type="Proteomes" id="UP000250235">
    <property type="component" value="Unassembled WGS sequence"/>
</dbReference>
<organism evidence="2 3">
    <name type="scientific">Dorcoceras hygrometricum</name>
    <dbReference type="NCBI Taxonomy" id="472368"/>
    <lineage>
        <taxon>Eukaryota</taxon>
        <taxon>Viridiplantae</taxon>
        <taxon>Streptophyta</taxon>
        <taxon>Embryophyta</taxon>
        <taxon>Tracheophyta</taxon>
        <taxon>Spermatophyta</taxon>
        <taxon>Magnoliopsida</taxon>
        <taxon>eudicotyledons</taxon>
        <taxon>Gunneridae</taxon>
        <taxon>Pentapetalae</taxon>
        <taxon>asterids</taxon>
        <taxon>lamiids</taxon>
        <taxon>Lamiales</taxon>
        <taxon>Gesneriaceae</taxon>
        <taxon>Didymocarpoideae</taxon>
        <taxon>Trichosporeae</taxon>
        <taxon>Loxocarpinae</taxon>
        <taxon>Dorcoceras</taxon>
    </lineage>
</organism>
<feature type="compositionally biased region" description="Basic residues" evidence="1">
    <location>
        <begin position="82"/>
        <end position="102"/>
    </location>
</feature>
<dbReference type="AlphaFoldDB" id="A0A2Z7CTD2"/>
<feature type="compositionally biased region" description="Basic and acidic residues" evidence="1">
    <location>
        <begin position="163"/>
        <end position="204"/>
    </location>
</feature>
<proteinExistence type="predicted"/>
<accession>A0A2Z7CTD2</accession>
<name>A0A2Z7CTD2_9LAMI</name>
<feature type="compositionally biased region" description="Basic and acidic residues" evidence="1">
    <location>
        <begin position="135"/>
        <end position="156"/>
    </location>
</feature>
<gene>
    <name evidence="2" type="ORF">F511_18320</name>
</gene>
<evidence type="ECO:0000313" key="2">
    <source>
        <dbReference type="EMBL" id="KZV47979.1"/>
    </source>
</evidence>
<feature type="region of interest" description="Disordered" evidence="1">
    <location>
        <begin position="1"/>
        <end position="102"/>
    </location>
</feature>